<keyword evidence="5 12" id="KW-0812">Transmembrane</keyword>
<keyword evidence="6 13" id="KW-0732">Signal</keyword>
<organism evidence="15 16">
    <name type="scientific">Pseudoxanthomonas suwonensis (strain 11-1)</name>
    <dbReference type="NCBI Taxonomy" id="743721"/>
    <lineage>
        <taxon>Bacteria</taxon>
        <taxon>Pseudomonadati</taxon>
        <taxon>Pseudomonadota</taxon>
        <taxon>Gammaproteobacteria</taxon>
        <taxon>Lysobacterales</taxon>
        <taxon>Lysobacteraceae</taxon>
        <taxon>Pseudoxanthomonas</taxon>
    </lineage>
</organism>
<dbReference type="InterPro" id="IPR000531">
    <property type="entry name" value="Beta-barrel_TonB"/>
</dbReference>
<keyword evidence="2 12" id="KW-0813">Transport</keyword>
<keyword evidence="4" id="KW-0410">Iron transport</keyword>
<dbReference type="GO" id="GO:0009279">
    <property type="term" value="C:cell outer membrane"/>
    <property type="evidence" value="ECO:0007669"/>
    <property type="project" value="UniProtKB-SubCell"/>
</dbReference>
<feature type="domain" description="TonB-dependent receptor-like beta-barrel" evidence="14">
    <location>
        <begin position="278"/>
        <end position="732"/>
    </location>
</feature>
<feature type="signal peptide" evidence="13">
    <location>
        <begin position="1"/>
        <end position="30"/>
    </location>
</feature>
<keyword evidence="10 12" id="KW-0472">Membrane</keyword>
<evidence type="ECO:0000256" key="12">
    <source>
        <dbReference type="PROSITE-ProRule" id="PRU01360"/>
    </source>
</evidence>
<dbReference type="GO" id="GO:0015344">
    <property type="term" value="F:siderophore uptake transmembrane transporter activity"/>
    <property type="evidence" value="ECO:0007669"/>
    <property type="project" value="TreeGrafter"/>
</dbReference>
<reference evidence="15 16" key="1">
    <citation type="submission" date="2011-01" db="EMBL/GenBank/DDBJ databases">
        <title>Complete sequence of Pseudoxanthomonas suwonensis 11-1.</title>
        <authorList>
            <consortium name="US DOE Joint Genome Institute"/>
            <person name="Lucas S."/>
            <person name="Copeland A."/>
            <person name="Lapidus A."/>
            <person name="Cheng J.-F."/>
            <person name="Goodwin L."/>
            <person name="Pitluck S."/>
            <person name="Teshima H."/>
            <person name="Detter J.C."/>
            <person name="Han C."/>
            <person name="Tapia R."/>
            <person name="Land M."/>
            <person name="Hauser L."/>
            <person name="Kyrpides N."/>
            <person name="Ivanova N."/>
            <person name="Ovchinnikova G."/>
            <person name="Siebers A.K."/>
            <person name="Allgaier M."/>
            <person name="Thelen M.P."/>
            <person name="Hugenholtz P."/>
            <person name="Gladden J."/>
            <person name="Woyke T."/>
        </authorList>
    </citation>
    <scope>NUCLEOTIDE SEQUENCE [LARGE SCALE GENOMIC DNA]</scope>
    <source>
        <strain evidence="16">11-1</strain>
    </source>
</reference>
<evidence type="ECO:0000256" key="1">
    <source>
        <dbReference type="ARBA" id="ARBA00004571"/>
    </source>
</evidence>
<evidence type="ECO:0000256" key="11">
    <source>
        <dbReference type="ARBA" id="ARBA00023237"/>
    </source>
</evidence>
<dbReference type="InterPro" id="IPR037066">
    <property type="entry name" value="Plug_dom_sf"/>
</dbReference>
<accession>E6WXH1</accession>
<dbReference type="InterPro" id="IPR036942">
    <property type="entry name" value="Beta-barrel_TonB_sf"/>
</dbReference>
<evidence type="ECO:0000256" key="9">
    <source>
        <dbReference type="ARBA" id="ARBA00023077"/>
    </source>
</evidence>
<keyword evidence="11 12" id="KW-0998">Cell outer membrane</keyword>
<evidence type="ECO:0000256" key="8">
    <source>
        <dbReference type="ARBA" id="ARBA00023065"/>
    </source>
</evidence>
<evidence type="ECO:0000256" key="4">
    <source>
        <dbReference type="ARBA" id="ARBA00022496"/>
    </source>
</evidence>
<proteinExistence type="inferred from homology"/>
<comment type="subcellular location">
    <subcellularLocation>
        <location evidence="1 12">Cell outer membrane</location>
        <topology evidence="1 12">Multi-pass membrane protein</topology>
    </subcellularLocation>
</comment>
<dbReference type="PANTHER" id="PTHR32552">
    <property type="entry name" value="FERRICHROME IRON RECEPTOR-RELATED"/>
    <property type="match status" value="1"/>
</dbReference>
<evidence type="ECO:0000256" key="13">
    <source>
        <dbReference type="SAM" id="SignalP"/>
    </source>
</evidence>
<evidence type="ECO:0000256" key="3">
    <source>
        <dbReference type="ARBA" id="ARBA00022452"/>
    </source>
</evidence>
<name>E6WXH1_PSEUU</name>
<evidence type="ECO:0000256" key="7">
    <source>
        <dbReference type="ARBA" id="ARBA00023004"/>
    </source>
</evidence>
<evidence type="ECO:0000256" key="2">
    <source>
        <dbReference type="ARBA" id="ARBA00022448"/>
    </source>
</evidence>
<evidence type="ECO:0000256" key="5">
    <source>
        <dbReference type="ARBA" id="ARBA00022692"/>
    </source>
</evidence>
<keyword evidence="15" id="KW-0675">Receptor</keyword>
<keyword evidence="7" id="KW-0408">Iron</keyword>
<dbReference type="KEGG" id="psu:Psesu_3014"/>
<dbReference type="EMBL" id="CP002446">
    <property type="protein sequence ID" value="ADV28837.1"/>
    <property type="molecule type" value="Genomic_DNA"/>
</dbReference>
<keyword evidence="8" id="KW-0406">Ion transport</keyword>
<dbReference type="OrthoDB" id="15609at2"/>
<evidence type="ECO:0000313" key="16">
    <source>
        <dbReference type="Proteomes" id="UP000008632"/>
    </source>
</evidence>
<dbReference type="Pfam" id="PF00593">
    <property type="entry name" value="TonB_dep_Rec_b-barrel"/>
    <property type="match status" value="1"/>
</dbReference>
<dbReference type="HOGENOM" id="CLU_017621_1_0_6"/>
<dbReference type="STRING" id="743721.Psesu_3014"/>
<keyword evidence="16" id="KW-1185">Reference proteome</keyword>
<dbReference type="Gene3D" id="2.40.170.20">
    <property type="entry name" value="TonB-dependent receptor, beta-barrel domain"/>
    <property type="match status" value="1"/>
</dbReference>
<gene>
    <name evidence="15" type="ordered locus">Psesu_3014</name>
</gene>
<evidence type="ECO:0000313" key="15">
    <source>
        <dbReference type="EMBL" id="ADV28837.1"/>
    </source>
</evidence>
<dbReference type="AlphaFoldDB" id="E6WXH1"/>
<evidence type="ECO:0000259" key="14">
    <source>
        <dbReference type="Pfam" id="PF00593"/>
    </source>
</evidence>
<dbReference type="PROSITE" id="PS52016">
    <property type="entry name" value="TONB_DEPENDENT_REC_3"/>
    <property type="match status" value="1"/>
</dbReference>
<protein>
    <submittedName>
        <fullName evidence="15">TonB-dependent receptor</fullName>
    </submittedName>
</protein>
<comment type="similarity">
    <text evidence="12">Belongs to the TonB-dependent receptor family.</text>
</comment>
<dbReference type="Proteomes" id="UP000008632">
    <property type="component" value="Chromosome"/>
</dbReference>
<dbReference type="InterPro" id="IPR039426">
    <property type="entry name" value="TonB-dep_rcpt-like"/>
</dbReference>
<evidence type="ECO:0000256" key="10">
    <source>
        <dbReference type="ARBA" id="ARBA00023136"/>
    </source>
</evidence>
<dbReference type="RefSeq" id="WP_013536662.1">
    <property type="nucleotide sequence ID" value="NC_014924.1"/>
</dbReference>
<keyword evidence="9" id="KW-0798">TonB box</keyword>
<keyword evidence="3 12" id="KW-1134">Transmembrane beta strand</keyword>
<dbReference type="Gene3D" id="2.170.130.10">
    <property type="entry name" value="TonB-dependent receptor, plug domain"/>
    <property type="match status" value="1"/>
</dbReference>
<dbReference type="PANTHER" id="PTHR32552:SF89">
    <property type="entry name" value="CATECHOLATE SIDEROPHORE RECEPTOR FIU"/>
    <property type="match status" value="1"/>
</dbReference>
<evidence type="ECO:0000256" key="6">
    <source>
        <dbReference type="ARBA" id="ARBA00022729"/>
    </source>
</evidence>
<dbReference type="eggNOG" id="COG4772">
    <property type="taxonomic scope" value="Bacteria"/>
</dbReference>
<sequence>MKQPVPTAAARRRLVLGLAISHVLALPALAEPQATTLDKVVVSGARVAEADIAIGTDQVRNTIAIDHEALLSAPAGISGLKMLESLPGFNVQANDALGLYEFGNSVFVRAFGFRQIGFVLDGIPLGRSDQFGGSPVFRYVDNENTWRVTASQGAGDVSVPSYASLGPIVQYQTLAPAAESGVQLSQTFGADDLNRSFIKLDSGEHRGFSGYVSRSKIDSALWRGPGTIDREHLEARGRYQWANGSTVDLKIVHNDFFDYDTPSISKAQYHGTAGDIFGRSGRHYGYLGYVPDLPPTAPGIVYSNSAYNQYYQQAINQRTDTLYGLNGVFVAGPELELRATAYYEDKEGYGVSPEAYATSLSSHNAQRLLVPGLNAPLGLQYGLSTVAGTRKGLVAGANWVVGAHTLDAGVWRERDEYHRTQARYNQVGGNPAGRPLLDQPVHLQRDFWSTRESTQLHIKDTWRLLDDRLAIELGAKALDLDYRIAGARNPGDYIANRRPVIRDEWKDSFLPQAGAVWSFGREQLFASWSQTLALPQGADDIYSQASPAAPGPEAETAENLELGLRSNRATFNGVVALYGSRFDNRLQSYASPVPGSGTTETFFQNVGAVEAYGVEASGVWKPRVLGDRVAFNGNLSWNRAGFKDDFASFAIAGNRVPDSPQWLSQAGVTWEAGRWGVLNLSGRYVGERYSNYTNTERVGGYAVWNAYLDIGGEAFGQGLLRNARLRFNVDNLFDRDYLGTINPVVSGPATYRPGPDRTWQVSLSVDL</sequence>
<feature type="chain" id="PRO_5003212538" evidence="13">
    <location>
        <begin position="31"/>
        <end position="767"/>
    </location>
</feature>
<dbReference type="SUPFAM" id="SSF56935">
    <property type="entry name" value="Porins"/>
    <property type="match status" value="1"/>
</dbReference>